<comment type="caution">
    <text evidence="1">The sequence shown here is derived from an EMBL/GenBank/DDBJ whole genome shotgun (WGS) entry which is preliminary data.</text>
</comment>
<keyword evidence="2" id="KW-1185">Reference proteome</keyword>
<evidence type="ECO:0000313" key="2">
    <source>
        <dbReference type="Proteomes" id="UP000789702"/>
    </source>
</evidence>
<dbReference type="EMBL" id="CAJVPU010031267">
    <property type="protein sequence ID" value="CAG8716400.1"/>
    <property type="molecule type" value="Genomic_DNA"/>
</dbReference>
<accession>A0ACA9PPC4</accession>
<organism evidence="1 2">
    <name type="scientific">Dentiscutata heterogama</name>
    <dbReference type="NCBI Taxonomy" id="1316150"/>
    <lineage>
        <taxon>Eukaryota</taxon>
        <taxon>Fungi</taxon>
        <taxon>Fungi incertae sedis</taxon>
        <taxon>Mucoromycota</taxon>
        <taxon>Glomeromycotina</taxon>
        <taxon>Glomeromycetes</taxon>
        <taxon>Diversisporales</taxon>
        <taxon>Gigasporaceae</taxon>
        <taxon>Dentiscutata</taxon>
    </lineage>
</organism>
<proteinExistence type="predicted"/>
<feature type="non-terminal residue" evidence="1">
    <location>
        <position position="88"/>
    </location>
</feature>
<sequence length="88" mass="9451">MTNNYHSIEDIEDGHLSEDDFKSSRRLSLLKVVVLVVCAGLLFGLIIVVFPVNKALDGIIVSDDPRLIVAKNGAVASELVNCSVIGVD</sequence>
<dbReference type="Proteomes" id="UP000789702">
    <property type="component" value="Unassembled WGS sequence"/>
</dbReference>
<gene>
    <name evidence="1" type="ORF">DHETER_LOCUS12563</name>
</gene>
<protein>
    <submittedName>
        <fullName evidence="1">9681_t:CDS:1</fullName>
    </submittedName>
</protein>
<name>A0ACA9PPC4_9GLOM</name>
<evidence type="ECO:0000313" key="1">
    <source>
        <dbReference type="EMBL" id="CAG8716400.1"/>
    </source>
</evidence>
<reference evidence="1" key="1">
    <citation type="submission" date="2021-06" db="EMBL/GenBank/DDBJ databases">
        <authorList>
            <person name="Kallberg Y."/>
            <person name="Tangrot J."/>
            <person name="Rosling A."/>
        </authorList>
    </citation>
    <scope>NUCLEOTIDE SEQUENCE</scope>
    <source>
        <strain evidence="1">IL203A</strain>
    </source>
</reference>